<keyword evidence="4" id="KW-0997">Cell inner membrane</keyword>
<keyword evidence="3" id="KW-1003">Cell membrane</keyword>
<dbReference type="GO" id="GO:0005886">
    <property type="term" value="C:plasma membrane"/>
    <property type="evidence" value="ECO:0007669"/>
    <property type="project" value="UniProtKB-SubCell"/>
</dbReference>
<dbReference type="InterPro" id="IPR007387">
    <property type="entry name" value="TRAP_DctQ"/>
</dbReference>
<evidence type="ECO:0000256" key="2">
    <source>
        <dbReference type="ARBA" id="ARBA00022448"/>
    </source>
</evidence>
<accession>A0A7K1KNT6</accession>
<feature type="transmembrane region" description="Helical" evidence="9">
    <location>
        <begin position="12"/>
        <end position="36"/>
    </location>
</feature>
<evidence type="ECO:0000256" key="8">
    <source>
        <dbReference type="ARBA" id="ARBA00038436"/>
    </source>
</evidence>
<proteinExistence type="inferred from homology"/>
<comment type="similarity">
    <text evidence="8">Belongs to the TRAP transporter small permease family.</text>
</comment>
<dbReference type="PANTHER" id="PTHR35011:SF10">
    <property type="entry name" value="TRAP TRANSPORTER SMALL PERMEASE PROTEIN"/>
    <property type="match status" value="1"/>
</dbReference>
<dbReference type="InterPro" id="IPR055348">
    <property type="entry name" value="DctQ"/>
</dbReference>
<keyword evidence="2" id="KW-0813">Transport</keyword>
<feature type="domain" description="Tripartite ATP-independent periplasmic transporters DctQ component" evidence="10">
    <location>
        <begin position="27"/>
        <end position="156"/>
    </location>
</feature>
<organism evidence="11 12">
    <name type="scientific">Pseudodesulfovibrio alkaliphilus</name>
    <dbReference type="NCBI Taxonomy" id="2661613"/>
    <lineage>
        <taxon>Bacteria</taxon>
        <taxon>Pseudomonadati</taxon>
        <taxon>Thermodesulfobacteriota</taxon>
        <taxon>Desulfovibrionia</taxon>
        <taxon>Desulfovibrionales</taxon>
        <taxon>Desulfovibrionaceae</taxon>
    </lineage>
</organism>
<evidence type="ECO:0000313" key="12">
    <source>
        <dbReference type="Proteomes" id="UP000461162"/>
    </source>
</evidence>
<feature type="transmembrane region" description="Helical" evidence="9">
    <location>
        <begin position="48"/>
        <end position="67"/>
    </location>
</feature>
<evidence type="ECO:0000256" key="6">
    <source>
        <dbReference type="ARBA" id="ARBA00022989"/>
    </source>
</evidence>
<comment type="subcellular location">
    <subcellularLocation>
        <location evidence="1">Cell inner membrane</location>
        <topology evidence="1">Multi-pass membrane protein</topology>
    </subcellularLocation>
</comment>
<gene>
    <name evidence="11" type="ORF">GKC30_08925</name>
</gene>
<keyword evidence="6 9" id="KW-1133">Transmembrane helix</keyword>
<evidence type="ECO:0000256" key="5">
    <source>
        <dbReference type="ARBA" id="ARBA00022692"/>
    </source>
</evidence>
<evidence type="ECO:0000256" key="4">
    <source>
        <dbReference type="ARBA" id="ARBA00022519"/>
    </source>
</evidence>
<evidence type="ECO:0000256" key="7">
    <source>
        <dbReference type="ARBA" id="ARBA00023136"/>
    </source>
</evidence>
<evidence type="ECO:0000256" key="9">
    <source>
        <dbReference type="SAM" id="Phobius"/>
    </source>
</evidence>
<dbReference type="Pfam" id="PF04290">
    <property type="entry name" value="DctQ"/>
    <property type="match status" value="1"/>
</dbReference>
<dbReference type="RefSeq" id="WP_155934234.1">
    <property type="nucleotide sequence ID" value="NZ_WODC01000005.1"/>
</dbReference>
<feature type="transmembrane region" description="Helical" evidence="9">
    <location>
        <begin position="127"/>
        <end position="150"/>
    </location>
</feature>
<comment type="caution">
    <text evidence="11">The sequence shown here is derived from an EMBL/GenBank/DDBJ whole genome shotgun (WGS) entry which is preliminary data.</text>
</comment>
<dbReference type="GO" id="GO:0015740">
    <property type="term" value="P:C4-dicarboxylate transport"/>
    <property type="evidence" value="ECO:0007669"/>
    <property type="project" value="TreeGrafter"/>
</dbReference>
<name>A0A7K1KNT6_9BACT</name>
<sequence length="162" mass="17272">MIDILDRLSALLAKCLTALAGILLVTMVALACANMISRAVWVPIQGTFELMGFMGAVVAAFSLAFAQRQRSHVAVGILLSRFPRSVRRAAEAGTSLASCAFFALAGVETWKWAAFLVETGEVSETLTIIFHPFVYASALGCLALTFVLAVDALKTLTSETVE</sequence>
<dbReference type="GO" id="GO:0022857">
    <property type="term" value="F:transmembrane transporter activity"/>
    <property type="evidence" value="ECO:0007669"/>
    <property type="project" value="TreeGrafter"/>
</dbReference>
<protein>
    <submittedName>
        <fullName evidence="11">TRAP transporter small permease subunit</fullName>
    </submittedName>
</protein>
<dbReference type="EMBL" id="WODC01000005">
    <property type="protein sequence ID" value="MUM77754.1"/>
    <property type="molecule type" value="Genomic_DNA"/>
</dbReference>
<dbReference type="Proteomes" id="UP000461162">
    <property type="component" value="Unassembled WGS sequence"/>
</dbReference>
<keyword evidence="5 9" id="KW-0812">Transmembrane</keyword>
<dbReference type="PROSITE" id="PS51257">
    <property type="entry name" value="PROKAR_LIPOPROTEIN"/>
    <property type="match status" value="1"/>
</dbReference>
<evidence type="ECO:0000313" key="11">
    <source>
        <dbReference type="EMBL" id="MUM77754.1"/>
    </source>
</evidence>
<keyword evidence="12" id="KW-1185">Reference proteome</keyword>
<dbReference type="PANTHER" id="PTHR35011">
    <property type="entry name" value="2,3-DIKETO-L-GULONATE TRAP TRANSPORTER SMALL PERMEASE PROTEIN YIAM"/>
    <property type="match status" value="1"/>
</dbReference>
<dbReference type="AlphaFoldDB" id="A0A7K1KNT6"/>
<reference evidence="11 12" key="1">
    <citation type="submission" date="2019-11" db="EMBL/GenBank/DDBJ databases">
        <title>Pseudodesulfovibrio alkaliphilus, sp. nov., an alkaliphilic sulfate-reducing bacteria from mud volcano of Taman peninsula, Russia.</title>
        <authorList>
            <person name="Frolova A."/>
            <person name="Merkel A.Y."/>
            <person name="Slobodkin A.I."/>
        </authorList>
    </citation>
    <scope>NUCLEOTIDE SEQUENCE [LARGE SCALE GENOMIC DNA]</scope>
    <source>
        <strain evidence="11 12">F-1</strain>
    </source>
</reference>
<evidence type="ECO:0000256" key="3">
    <source>
        <dbReference type="ARBA" id="ARBA00022475"/>
    </source>
</evidence>
<evidence type="ECO:0000259" key="10">
    <source>
        <dbReference type="Pfam" id="PF04290"/>
    </source>
</evidence>
<evidence type="ECO:0000256" key="1">
    <source>
        <dbReference type="ARBA" id="ARBA00004429"/>
    </source>
</evidence>
<keyword evidence="7 9" id="KW-0472">Membrane</keyword>